<feature type="transmembrane region" description="Helical" evidence="1">
    <location>
        <begin position="45"/>
        <end position="65"/>
    </location>
</feature>
<dbReference type="EMBL" id="JNFH02000057">
    <property type="protein sequence ID" value="KKF39387.1"/>
    <property type="molecule type" value="Genomic_DNA"/>
</dbReference>
<reference evidence="2 3" key="1">
    <citation type="journal article" date="2015" name="Genome Announc.">
        <title>Draft genome sequence of a Halorubrum H3 strain isolated from the burlinskoye salt lake (Altai Krai, Russia).</title>
        <authorList>
            <person name="Rozanov A.S."/>
            <person name="Bryanskaya A.V."/>
            <person name="Malup T.K."/>
            <person name="Kotenko A.V."/>
            <person name="Peltek S.E."/>
        </authorList>
    </citation>
    <scope>NUCLEOTIDE SEQUENCE [LARGE SCALE GENOMIC DNA]</scope>
    <source>
        <strain evidence="2 3">H3</strain>
    </source>
</reference>
<evidence type="ECO:0000313" key="2">
    <source>
        <dbReference type="EMBL" id="KKF39387.1"/>
    </source>
</evidence>
<keyword evidence="1" id="KW-0812">Transmembrane</keyword>
<keyword evidence="1" id="KW-0472">Membrane</keyword>
<evidence type="ECO:0000313" key="3">
    <source>
        <dbReference type="Proteomes" id="UP000053331"/>
    </source>
</evidence>
<name>A0A0F8CKF8_9EURY</name>
<dbReference type="Proteomes" id="UP000053331">
    <property type="component" value="Unassembled WGS sequence"/>
</dbReference>
<sequence length="99" mass="10404">MTSGRVRDRIRSGLSRERLTVVGTFAVLAVGVAVTARTLDADAVVGAVTAADPALLGAALLVYLLSWPVRGRRYADVLAAMGRRCRIGFLTAAVFASQT</sequence>
<protein>
    <submittedName>
        <fullName evidence="2">Integral membrane protein</fullName>
    </submittedName>
</protein>
<evidence type="ECO:0000256" key="1">
    <source>
        <dbReference type="SAM" id="Phobius"/>
    </source>
</evidence>
<keyword evidence="1" id="KW-1133">Transmembrane helix</keyword>
<keyword evidence="3" id="KW-1185">Reference proteome</keyword>
<comment type="caution">
    <text evidence="2">The sequence shown here is derived from an EMBL/GenBank/DDBJ whole genome shotgun (WGS) entry which is preliminary data.</text>
</comment>
<accession>A0A0F8CKF8</accession>
<proteinExistence type="predicted"/>
<gene>
    <name evidence="2" type="ORF">FK85_28930</name>
</gene>
<feature type="non-terminal residue" evidence="2">
    <location>
        <position position="99"/>
    </location>
</feature>
<organism evidence="2 3">
    <name type="scientific">Halorubrum saccharovorum</name>
    <dbReference type="NCBI Taxonomy" id="2248"/>
    <lineage>
        <taxon>Archaea</taxon>
        <taxon>Methanobacteriati</taxon>
        <taxon>Methanobacteriota</taxon>
        <taxon>Stenosarchaea group</taxon>
        <taxon>Halobacteria</taxon>
        <taxon>Halobacteriales</taxon>
        <taxon>Haloferacaceae</taxon>
        <taxon>Halorubrum</taxon>
    </lineage>
</organism>
<feature type="transmembrane region" description="Helical" evidence="1">
    <location>
        <begin position="21"/>
        <end position="39"/>
    </location>
</feature>
<dbReference type="AlphaFoldDB" id="A0A0F8CKF8"/>